<sequence>MPTHGLESASGSAELPPHGCIRVVGFGLAPAPVGAVDLPFRSSKVVLDRSSLVPKGR</sequence>
<proteinExistence type="predicted"/>
<name>A0A6A6UTE7_9PEZI</name>
<keyword evidence="2" id="KW-1185">Reference proteome</keyword>
<organism evidence="1 2">
    <name type="scientific">Microthyrium microscopicum</name>
    <dbReference type="NCBI Taxonomy" id="703497"/>
    <lineage>
        <taxon>Eukaryota</taxon>
        <taxon>Fungi</taxon>
        <taxon>Dikarya</taxon>
        <taxon>Ascomycota</taxon>
        <taxon>Pezizomycotina</taxon>
        <taxon>Dothideomycetes</taxon>
        <taxon>Dothideomycetes incertae sedis</taxon>
        <taxon>Microthyriales</taxon>
        <taxon>Microthyriaceae</taxon>
        <taxon>Microthyrium</taxon>
    </lineage>
</organism>
<accession>A0A6A6UTE7</accession>
<gene>
    <name evidence="1" type="ORF">BT63DRAFT_36273</name>
</gene>
<reference evidence="1" key="1">
    <citation type="journal article" date="2020" name="Stud. Mycol.">
        <title>101 Dothideomycetes genomes: a test case for predicting lifestyles and emergence of pathogens.</title>
        <authorList>
            <person name="Haridas S."/>
            <person name="Albert R."/>
            <person name="Binder M."/>
            <person name="Bloem J."/>
            <person name="Labutti K."/>
            <person name="Salamov A."/>
            <person name="Andreopoulos B."/>
            <person name="Baker S."/>
            <person name="Barry K."/>
            <person name="Bills G."/>
            <person name="Bluhm B."/>
            <person name="Cannon C."/>
            <person name="Castanera R."/>
            <person name="Culley D."/>
            <person name="Daum C."/>
            <person name="Ezra D."/>
            <person name="Gonzalez J."/>
            <person name="Henrissat B."/>
            <person name="Kuo A."/>
            <person name="Liang C."/>
            <person name="Lipzen A."/>
            <person name="Lutzoni F."/>
            <person name="Magnuson J."/>
            <person name="Mondo S."/>
            <person name="Nolan M."/>
            <person name="Ohm R."/>
            <person name="Pangilinan J."/>
            <person name="Park H.-J."/>
            <person name="Ramirez L."/>
            <person name="Alfaro M."/>
            <person name="Sun H."/>
            <person name="Tritt A."/>
            <person name="Yoshinaga Y."/>
            <person name="Zwiers L.-H."/>
            <person name="Turgeon B."/>
            <person name="Goodwin S."/>
            <person name="Spatafora J."/>
            <person name="Crous P."/>
            <person name="Grigoriev I."/>
        </authorList>
    </citation>
    <scope>NUCLEOTIDE SEQUENCE</scope>
    <source>
        <strain evidence="1">CBS 115976</strain>
    </source>
</reference>
<protein>
    <submittedName>
        <fullName evidence="1">Uncharacterized protein</fullName>
    </submittedName>
</protein>
<dbReference type="EMBL" id="MU004230">
    <property type="protein sequence ID" value="KAF2675402.1"/>
    <property type="molecule type" value="Genomic_DNA"/>
</dbReference>
<evidence type="ECO:0000313" key="2">
    <source>
        <dbReference type="Proteomes" id="UP000799302"/>
    </source>
</evidence>
<evidence type="ECO:0000313" key="1">
    <source>
        <dbReference type="EMBL" id="KAF2675402.1"/>
    </source>
</evidence>
<dbReference type="Proteomes" id="UP000799302">
    <property type="component" value="Unassembled WGS sequence"/>
</dbReference>
<dbReference type="AlphaFoldDB" id="A0A6A6UTE7"/>